<name>A0A2S8FGM9_9BACT</name>
<dbReference type="OrthoDB" id="276662at2"/>
<organism evidence="1 2">
    <name type="scientific">Blastopirellula marina</name>
    <dbReference type="NCBI Taxonomy" id="124"/>
    <lineage>
        <taxon>Bacteria</taxon>
        <taxon>Pseudomonadati</taxon>
        <taxon>Planctomycetota</taxon>
        <taxon>Planctomycetia</taxon>
        <taxon>Pirellulales</taxon>
        <taxon>Pirellulaceae</taxon>
        <taxon>Blastopirellula</taxon>
    </lineage>
</organism>
<evidence type="ECO:0000313" key="1">
    <source>
        <dbReference type="EMBL" id="PQO31317.1"/>
    </source>
</evidence>
<gene>
    <name evidence="1" type="ORF">C5Y96_13325</name>
</gene>
<dbReference type="Proteomes" id="UP000240009">
    <property type="component" value="Unassembled WGS sequence"/>
</dbReference>
<evidence type="ECO:0000313" key="2">
    <source>
        <dbReference type="Proteomes" id="UP000240009"/>
    </source>
</evidence>
<proteinExistence type="predicted"/>
<dbReference type="AlphaFoldDB" id="A0A2S8FGM9"/>
<reference evidence="1 2" key="1">
    <citation type="submission" date="2018-02" db="EMBL/GenBank/DDBJ databases">
        <title>Comparative genomes isolates from brazilian mangrove.</title>
        <authorList>
            <person name="Araujo J.E."/>
            <person name="Taketani R.G."/>
            <person name="Silva M.C.P."/>
            <person name="Loureco M.V."/>
            <person name="Andreote F.D."/>
        </authorList>
    </citation>
    <scope>NUCLEOTIDE SEQUENCE [LARGE SCALE GENOMIC DNA]</scope>
    <source>
        <strain evidence="1 2">HEX-2 MGV</strain>
    </source>
</reference>
<protein>
    <submittedName>
        <fullName evidence="1">Uncharacterized protein</fullName>
    </submittedName>
</protein>
<accession>A0A2S8FGM9</accession>
<sequence>MAKFYVESGSLRLIVDAADARRAAIWAVHRALEHILPNEEEELDVDNLPEVEPVGTMVLGDAIRLSERGFENADVIQFETLDVVSEWSQLMLALSNMESDLKAA</sequence>
<comment type="caution">
    <text evidence="1">The sequence shown here is derived from an EMBL/GenBank/DDBJ whole genome shotgun (WGS) entry which is preliminary data.</text>
</comment>
<dbReference type="RefSeq" id="WP_105354056.1">
    <property type="nucleotide sequence ID" value="NZ_PUIA01000037.1"/>
</dbReference>
<dbReference type="EMBL" id="PUIA01000037">
    <property type="protein sequence ID" value="PQO31317.1"/>
    <property type="molecule type" value="Genomic_DNA"/>
</dbReference>